<dbReference type="RefSeq" id="WP_240256880.1">
    <property type="nucleotide sequence ID" value="NZ_JAKTTI010000031.1"/>
</dbReference>
<protein>
    <submittedName>
        <fullName evidence="1">Uncharacterized protein</fullName>
    </submittedName>
</protein>
<gene>
    <name evidence="1" type="ORF">MJG50_16640</name>
</gene>
<sequence length="74" mass="8602">KCALAYLRPDFFELARKTPFKNLRHPPEALTLFSRDMPTMQIKNGFGFISPLLKVKDFLNKVKIPLILFCLTFT</sequence>
<dbReference type="Proteomes" id="UP001431131">
    <property type="component" value="Unassembled WGS sequence"/>
</dbReference>
<reference evidence="1" key="1">
    <citation type="submission" date="2022-02" db="EMBL/GenBank/DDBJ databases">
        <title>Fredinandcohnia quinoae sp. nov. isolated from Chenopodium quinoa seeds.</title>
        <authorList>
            <person name="Saati-Santamaria Z."/>
            <person name="Flores-Felix J.D."/>
            <person name="Igual J.M."/>
            <person name="Velazquez E."/>
            <person name="Garcia-Fraile P."/>
            <person name="Martinez-Molina E."/>
        </authorList>
    </citation>
    <scope>NUCLEOTIDE SEQUENCE</scope>
    <source>
        <strain evidence="1">SECRCQ15</strain>
    </source>
</reference>
<name>A0AAW5E362_9BACI</name>
<dbReference type="AlphaFoldDB" id="A0AAW5E362"/>
<comment type="caution">
    <text evidence="1">The sequence shown here is derived from an EMBL/GenBank/DDBJ whole genome shotgun (WGS) entry which is preliminary data.</text>
</comment>
<evidence type="ECO:0000313" key="2">
    <source>
        <dbReference type="Proteomes" id="UP001431131"/>
    </source>
</evidence>
<accession>A0AAW5E362</accession>
<evidence type="ECO:0000313" key="1">
    <source>
        <dbReference type="EMBL" id="MCH1626963.1"/>
    </source>
</evidence>
<keyword evidence="2" id="KW-1185">Reference proteome</keyword>
<dbReference type="EMBL" id="JAKTTI010000031">
    <property type="protein sequence ID" value="MCH1626963.1"/>
    <property type="molecule type" value="Genomic_DNA"/>
</dbReference>
<organism evidence="1 2">
    <name type="scientific">Fredinandcohnia quinoae</name>
    <dbReference type="NCBI Taxonomy" id="2918902"/>
    <lineage>
        <taxon>Bacteria</taxon>
        <taxon>Bacillati</taxon>
        <taxon>Bacillota</taxon>
        <taxon>Bacilli</taxon>
        <taxon>Bacillales</taxon>
        <taxon>Bacillaceae</taxon>
        <taxon>Fredinandcohnia</taxon>
    </lineage>
</organism>
<feature type="non-terminal residue" evidence="1">
    <location>
        <position position="1"/>
    </location>
</feature>
<proteinExistence type="predicted"/>